<name>A0A485LWJ5_9ZZZZ</name>
<dbReference type="SUPFAM" id="SSF53187">
    <property type="entry name" value="Zn-dependent exopeptidases"/>
    <property type="match status" value="1"/>
</dbReference>
<accession>A0A485LWJ5</accession>
<dbReference type="EMBL" id="CAADRM010000051">
    <property type="protein sequence ID" value="VFU12684.1"/>
    <property type="molecule type" value="Genomic_DNA"/>
</dbReference>
<evidence type="ECO:0000313" key="1">
    <source>
        <dbReference type="EMBL" id="VFU12684.1"/>
    </source>
</evidence>
<evidence type="ECO:0008006" key="2">
    <source>
        <dbReference type="Google" id="ProtNLM"/>
    </source>
</evidence>
<reference evidence="1" key="1">
    <citation type="submission" date="2019-03" db="EMBL/GenBank/DDBJ databases">
        <authorList>
            <person name="Hao L."/>
        </authorList>
    </citation>
    <scope>NUCLEOTIDE SEQUENCE</scope>
</reference>
<dbReference type="PANTHER" id="PTHR43501:SF1">
    <property type="entry name" value="CYTOSOL NON-SPECIFIC DIPEPTIDASE"/>
    <property type="match status" value="1"/>
</dbReference>
<organism evidence="1">
    <name type="scientific">anaerobic digester metagenome</name>
    <dbReference type="NCBI Taxonomy" id="1263854"/>
    <lineage>
        <taxon>unclassified sequences</taxon>
        <taxon>metagenomes</taxon>
        <taxon>ecological metagenomes</taxon>
    </lineage>
</organism>
<dbReference type="GO" id="GO:0006508">
    <property type="term" value="P:proteolysis"/>
    <property type="evidence" value="ECO:0007669"/>
    <property type="project" value="InterPro"/>
</dbReference>
<dbReference type="GO" id="GO:0070573">
    <property type="term" value="F:metallodipeptidase activity"/>
    <property type="evidence" value="ECO:0007669"/>
    <property type="project" value="TreeGrafter"/>
</dbReference>
<proteinExistence type="predicted"/>
<dbReference type="InterPro" id="IPR001160">
    <property type="entry name" value="Peptidase_M20C"/>
</dbReference>
<gene>
    <name evidence="1" type="ORF">SCFA_1440006</name>
</gene>
<dbReference type="PANTHER" id="PTHR43501">
    <property type="entry name" value="CYTOSOL NON-SPECIFIC DIPEPTIDASE"/>
    <property type="match status" value="1"/>
</dbReference>
<dbReference type="AlphaFoldDB" id="A0A485LWJ5"/>
<dbReference type="Gene3D" id="3.40.630.10">
    <property type="entry name" value="Zn peptidases"/>
    <property type="match status" value="1"/>
</dbReference>
<dbReference type="GO" id="GO:0005829">
    <property type="term" value="C:cytosol"/>
    <property type="evidence" value="ECO:0007669"/>
    <property type="project" value="TreeGrafter"/>
</dbReference>
<sequence length="53" mass="5828">MFAEKMPGIDMISLGPTIEQAHSPSERVLAPTVKKMWVLLTAILNRLTDHPAA</sequence>
<protein>
    <recommendedName>
        <fullName evidence="2">Cytosol nonspecific dipeptidase</fullName>
    </recommendedName>
</protein>